<comment type="caution">
    <text evidence="2">The sequence shown here is derived from an EMBL/GenBank/DDBJ whole genome shotgun (WGS) entry which is preliminary data.</text>
</comment>
<evidence type="ECO:0000313" key="2">
    <source>
        <dbReference type="EMBL" id="MBW7454434.1"/>
    </source>
</evidence>
<dbReference type="InterPro" id="IPR051158">
    <property type="entry name" value="Metallophosphoesterase_sf"/>
</dbReference>
<feature type="domain" description="Calcineurin-like phosphoesterase" evidence="1">
    <location>
        <begin position="46"/>
        <end position="206"/>
    </location>
</feature>
<reference evidence="2 3" key="1">
    <citation type="submission" date="2021-07" db="EMBL/GenBank/DDBJ databases">
        <title>Paenibacillus radiodurans sp. nov., isolated from the southeastern edge of Tengger Desert.</title>
        <authorList>
            <person name="Zhang G."/>
        </authorList>
    </citation>
    <scope>NUCLEOTIDE SEQUENCE [LARGE SCALE GENOMIC DNA]</scope>
    <source>
        <strain evidence="2 3">CCM 7311</strain>
    </source>
</reference>
<name>A0ABS7C0L6_9BACL</name>
<organism evidence="2 3">
    <name type="scientific">Paenibacillus sepulcri</name>
    <dbReference type="NCBI Taxonomy" id="359917"/>
    <lineage>
        <taxon>Bacteria</taxon>
        <taxon>Bacillati</taxon>
        <taxon>Bacillota</taxon>
        <taxon>Bacilli</taxon>
        <taxon>Bacillales</taxon>
        <taxon>Paenibacillaceae</taxon>
        <taxon>Paenibacillus</taxon>
    </lineage>
</organism>
<sequence>MIGWLLALGIAAIGLIVYMISEAYRYQLDQHVISLDRLPDAFDGTRLLFISDIHRRVIPVKVIERCIGEGGADLVLIGGDLREKGVPLERVRGNLRKLASIAPVYFIYGNHDHDEDIRPFEVMLQEERIHMLVNESVILEQKDGSRIRLAGVDDPRTNRDKLSLALSEPEDGHRLFTLLLAHDPIIAGRLLSDMPVDLILSGHTHGGQIVLPLLGPVLRTQSLKHYGRGWFKLPAIQTAEMVSPLLFVSCGFGTSKFPLRLLAPAQLHFLTLKSDRDPGLSSEDQ</sequence>
<dbReference type="PANTHER" id="PTHR31302:SF32">
    <property type="entry name" value="PHOSPHOESTERASE"/>
    <property type="match status" value="1"/>
</dbReference>
<dbReference type="InterPro" id="IPR004843">
    <property type="entry name" value="Calcineurin-like_PHP"/>
</dbReference>
<accession>A0ABS7C0L6</accession>
<evidence type="ECO:0000313" key="3">
    <source>
        <dbReference type="Proteomes" id="UP001519887"/>
    </source>
</evidence>
<protein>
    <submittedName>
        <fullName evidence="2">Metallophosphoesterase</fullName>
    </submittedName>
</protein>
<dbReference type="PANTHER" id="PTHR31302">
    <property type="entry name" value="TRANSMEMBRANE PROTEIN WITH METALLOPHOSPHOESTERASE DOMAIN-RELATED"/>
    <property type="match status" value="1"/>
</dbReference>
<dbReference type="Gene3D" id="3.60.21.10">
    <property type="match status" value="1"/>
</dbReference>
<dbReference type="Pfam" id="PF00149">
    <property type="entry name" value="Metallophos"/>
    <property type="match status" value="1"/>
</dbReference>
<gene>
    <name evidence="2" type="ORF">K0U00_10365</name>
</gene>
<dbReference type="RefSeq" id="WP_210041587.1">
    <property type="nucleotide sequence ID" value="NZ_JBHLVU010000073.1"/>
</dbReference>
<keyword evidence="3" id="KW-1185">Reference proteome</keyword>
<evidence type="ECO:0000259" key="1">
    <source>
        <dbReference type="Pfam" id="PF00149"/>
    </source>
</evidence>
<dbReference type="InterPro" id="IPR029052">
    <property type="entry name" value="Metallo-depent_PP-like"/>
</dbReference>
<dbReference type="SUPFAM" id="SSF56300">
    <property type="entry name" value="Metallo-dependent phosphatases"/>
    <property type="match status" value="1"/>
</dbReference>
<dbReference type="EMBL" id="JAHZIK010000200">
    <property type="protein sequence ID" value="MBW7454434.1"/>
    <property type="molecule type" value="Genomic_DNA"/>
</dbReference>
<proteinExistence type="predicted"/>
<dbReference type="Proteomes" id="UP001519887">
    <property type="component" value="Unassembled WGS sequence"/>
</dbReference>